<evidence type="ECO:0000256" key="1">
    <source>
        <dbReference type="ARBA" id="ARBA00023125"/>
    </source>
</evidence>
<reference evidence="3" key="1">
    <citation type="submission" date="2019-08" db="EMBL/GenBank/DDBJ databases">
        <authorList>
            <person name="Kucharzyk K."/>
            <person name="Murdoch R.W."/>
            <person name="Higgins S."/>
            <person name="Loffler F."/>
        </authorList>
    </citation>
    <scope>NUCLEOTIDE SEQUENCE</scope>
</reference>
<dbReference type="PANTHER" id="PTHR36924:SF1">
    <property type="entry name" value="ANTITOXIN HIGA-1"/>
    <property type="match status" value="1"/>
</dbReference>
<dbReference type="InterPro" id="IPR010982">
    <property type="entry name" value="Lambda_DNA-bd_dom_sf"/>
</dbReference>
<dbReference type="Gene3D" id="1.10.260.40">
    <property type="entry name" value="lambda repressor-like DNA-binding domains"/>
    <property type="match status" value="1"/>
</dbReference>
<dbReference type="PANTHER" id="PTHR36924">
    <property type="entry name" value="ANTITOXIN HIGA-1"/>
    <property type="match status" value="1"/>
</dbReference>
<proteinExistence type="predicted"/>
<comment type="caution">
    <text evidence="3">The sequence shown here is derived from an EMBL/GenBank/DDBJ whole genome shotgun (WGS) entry which is preliminary data.</text>
</comment>
<feature type="domain" description="HTH cro/C1-type" evidence="2">
    <location>
        <begin position="15"/>
        <end position="70"/>
    </location>
</feature>
<evidence type="ECO:0000259" key="2">
    <source>
        <dbReference type="PROSITE" id="PS50943"/>
    </source>
</evidence>
<dbReference type="AlphaFoldDB" id="A0A644W4M3"/>
<accession>A0A644W4M3</accession>
<protein>
    <submittedName>
        <fullName evidence="3">Putative HTH-type transcriptional regulator YbaQ</fullName>
    </submittedName>
</protein>
<dbReference type="InterPro" id="IPR001387">
    <property type="entry name" value="Cro/C1-type_HTH"/>
</dbReference>
<organism evidence="3">
    <name type="scientific">bioreactor metagenome</name>
    <dbReference type="NCBI Taxonomy" id="1076179"/>
    <lineage>
        <taxon>unclassified sequences</taxon>
        <taxon>metagenomes</taxon>
        <taxon>ecological metagenomes</taxon>
    </lineage>
</organism>
<dbReference type="InterPro" id="IPR013430">
    <property type="entry name" value="Toxin_antidote_HigA"/>
</dbReference>
<keyword evidence="1" id="KW-0238">DNA-binding</keyword>
<dbReference type="NCBIfam" id="TIGR02607">
    <property type="entry name" value="antidote_HigA"/>
    <property type="match status" value="1"/>
</dbReference>
<dbReference type="CDD" id="cd00093">
    <property type="entry name" value="HTH_XRE"/>
    <property type="match status" value="1"/>
</dbReference>
<evidence type="ECO:0000313" key="3">
    <source>
        <dbReference type="EMBL" id="MPL98661.1"/>
    </source>
</evidence>
<dbReference type="SUPFAM" id="SSF47413">
    <property type="entry name" value="lambda repressor-like DNA-binding domains"/>
    <property type="match status" value="1"/>
</dbReference>
<dbReference type="PROSITE" id="PS50943">
    <property type="entry name" value="HTH_CROC1"/>
    <property type="match status" value="1"/>
</dbReference>
<dbReference type="EMBL" id="VSSQ01000621">
    <property type="protein sequence ID" value="MPL98661.1"/>
    <property type="molecule type" value="Genomic_DNA"/>
</dbReference>
<gene>
    <name evidence="3" type="primary">ybaQ_1</name>
    <name evidence="3" type="ORF">SDC9_44868</name>
</gene>
<dbReference type="Pfam" id="PF01381">
    <property type="entry name" value="HTH_3"/>
    <property type="match status" value="1"/>
</dbReference>
<dbReference type="SMART" id="SM00530">
    <property type="entry name" value="HTH_XRE"/>
    <property type="match status" value="1"/>
</dbReference>
<sequence length="97" mass="11597">MKNEYMETPTIGKILREEFLEPLNITPYRLSKELNVSTSTVLDILHDRRKLTVEMALRLSKYFGNSYKFWLNLQNELEIREVRKRMGKELELIGSYI</sequence>
<name>A0A644W4M3_9ZZZZ</name>
<dbReference type="GO" id="GO:0003677">
    <property type="term" value="F:DNA binding"/>
    <property type="evidence" value="ECO:0007669"/>
    <property type="project" value="UniProtKB-KW"/>
</dbReference>